<name>A0A225DI34_9BACT</name>
<dbReference type="Proteomes" id="UP000214646">
    <property type="component" value="Unassembled WGS sequence"/>
</dbReference>
<evidence type="ECO:0000259" key="1">
    <source>
        <dbReference type="Pfam" id="PF21962"/>
    </source>
</evidence>
<dbReference type="InterPro" id="IPR053832">
    <property type="entry name" value="DUF6924"/>
</dbReference>
<reference evidence="3" key="1">
    <citation type="submission" date="2017-06" db="EMBL/GenBank/DDBJ databases">
        <title>Genome analysis of Fimbriiglobus ruber SP5, the first member of the order Planctomycetales with confirmed chitinolytic capability.</title>
        <authorList>
            <person name="Ravin N.V."/>
            <person name="Rakitin A.L."/>
            <person name="Ivanova A.A."/>
            <person name="Beletsky A.V."/>
            <person name="Kulichevskaya I.S."/>
            <person name="Mardanov A.V."/>
            <person name="Dedysh S.N."/>
        </authorList>
    </citation>
    <scope>NUCLEOTIDE SEQUENCE [LARGE SCALE GENOMIC DNA]</scope>
    <source>
        <strain evidence="3">SP5</strain>
    </source>
</reference>
<dbReference type="Pfam" id="PF21962">
    <property type="entry name" value="DUF6924"/>
    <property type="match status" value="1"/>
</dbReference>
<dbReference type="AlphaFoldDB" id="A0A225DI34"/>
<dbReference type="OrthoDB" id="7854965at2"/>
<dbReference type="EMBL" id="NIDE01000007">
    <property type="protein sequence ID" value="OWK41102.1"/>
    <property type="molecule type" value="Genomic_DNA"/>
</dbReference>
<protein>
    <recommendedName>
        <fullName evidence="1">DUF6924 domain-containing protein</fullName>
    </recommendedName>
</protein>
<evidence type="ECO:0000313" key="3">
    <source>
        <dbReference type="Proteomes" id="UP000214646"/>
    </source>
</evidence>
<dbReference type="RefSeq" id="WP_088256053.1">
    <property type="nucleotide sequence ID" value="NZ_NIDE01000007.1"/>
</dbReference>
<proteinExistence type="predicted"/>
<keyword evidence="3" id="KW-1185">Reference proteome</keyword>
<comment type="caution">
    <text evidence="2">The sequence shown here is derived from an EMBL/GenBank/DDBJ whole genome shotgun (WGS) entry which is preliminary data.</text>
</comment>
<sequence length="117" mass="12935">MRKLPKTDNSLLLRTDFSDEASWVGLCAVVQVPNEEGFHAQLDCVCDPAYEGLTVEQLLELAPKGGEHTFVLVADRIALTSPEQPVLVVDLYDEPGRTFRGITARCWASRTTCPSRT</sequence>
<feature type="domain" description="DUF6924" evidence="1">
    <location>
        <begin position="10"/>
        <end position="108"/>
    </location>
</feature>
<gene>
    <name evidence="2" type="ORF">FRUB_04994</name>
</gene>
<evidence type="ECO:0000313" key="2">
    <source>
        <dbReference type="EMBL" id="OWK41102.1"/>
    </source>
</evidence>
<organism evidence="2 3">
    <name type="scientific">Fimbriiglobus ruber</name>
    <dbReference type="NCBI Taxonomy" id="1908690"/>
    <lineage>
        <taxon>Bacteria</taxon>
        <taxon>Pseudomonadati</taxon>
        <taxon>Planctomycetota</taxon>
        <taxon>Planctomycetia</taxon>
        <taxon>Gemmatales</taxon>
        <taxon>Gemmataceae</taxon>
        <taxon>Fimbriiglobus</taxon>
    </lineage>
</organism>
<accession>A0A225DI34</accession>